<evidence type="ECO:0000313" key="2">
    <source>
        <dbReference type="EMBL" id="CAB4926752.1"/>
    </source>
</evidence>
<evidence type="ECO:0000259" key="1">
    <source>
        <dbReference type="Pfam" id="PF09348"/>
    </source>
</evidence>
<feature type="domain" description="DUF1990" evidence="1">
    <location>
        <begin position="26"/>
        <end position="183"/>
    </location>
</feature>
<organism evidence="3">
    <name type="scientific">freshwater metagenome</name>
    <dbReference type="NCBI Taxonomy" id="449393"/>
    <lineage>
        <taxon>unclassified sequences</taxon>
        <taxon>metagenomes</taxon>
        <taxon>ecological metagenomes</taxon>
    </lineage>
</organism>
<dbReference type="InterPro" id="IPR014457">
    <property type="entry name" value="UCP010260"/>
</dbReference>
<dbReference type="PIRSF" id="PIRSF010260">
    <property type="entry name" value="UCP010260"/>
    <property type="match status" value="1"/>
</dbReference>
<evidence type="ECO:0000313" key="3">
    <source>
        <dbReference type="EMBL" id="CAB5015635.1"/>
    </source>
</evidence>
<reference evidence="3" key="1">
    <citation type="submission" date="2020-05" db="EMBL/GenBank/DDBJ databases">
        <authorList>
            <person name="Chiriac C."/>
            <person name="Salcher M."/>
            <person name="Ghai R."/>
            <person name="Kavagutti S V."/>
        </authorList>
    </citation>
    <scope>NUCLEOTIDE SEQUENCE</scope>
</reference>
<dbReference type="EMBL" id="CAFBNF010000001">
    <property type="protein sequence ID" value="CAB4926752.1"/>
    <property type="molecule type" value="Genomic_DNA"/>
</dbReference>
<accession>A0A6J7QFC1</accession>
<sequence length="200" mass="21373">MTISRYHIDGGAARNLLWRAKHKPLTYDTVGMSLGTVAPPEGFREYAESRVVGTGAEAFANIGYGLMHWDVHRAAGMFVQPEFNVVREGDSVAVAVHVAPFVSVAGSCRVTHVIATGRSIGWAYGTLPGHPECGEESFLLTHRADDQVEMSIRAFSAAGVWYVGIAGPLGRTIQRRIGGKLLRGAASLADVSPVKDLSPS</sequence>
<dbReference type="PANTHER" id="PTHR34202:SF1">
    <property type="entry name" value="UPF0548 PROTEIN"/>
    <property type="match status" value="1"/>
</dbReference>
<dbReference type="InterPro" id="IPR018960">
    <property type="entry name" value="DUF1990"/>
</dbReference>
<gene>
    <name evidence="2" type="ORF">UFOPK3773_00006</name>
    <name evidence="3" type="ORF">UFOPK3992_01440</name>
</gene>
<name>A0A6J7QFC1_9ZZZZ</name>
<dbReference type="AlphaFoldDB" id="A0A6J7QFC1"/>
<protein>
    <submittedName>
        <fullName evidence="3">Unannotated protein</fullName>
    </submittedName>
</protein>
<dbReference type="EMBL" id="CAFBOZ010000223">
    <property type="protein sequence ID" value="CAB5015635.1"/>
    <property type="molecule type" value="Genomic_DNA"/>
</dbReference>
<dbReference type="PANTHER" id="PTHR34202">
    <property type="entry name" value="UPF0548 PROTEIN"/>
    <property type="match status" value="1"/>
</dbReference>
<dbReference type="Pfam" id="PF09348">
    <property type="entry name" value="DUF1990"/>
    <property type="match status" value="1"/>
</dbReference>
<proteinExistence type="predicted"/>